<keyword evidence="1" id="KW-0413">Isomerase</keyword>
<name>A0ACD4NQX2_9HYPH</name>
<keyword evidence="2" id="KW-1185">Reference proteome</keyword>
<dbReference type="EC" id="5.3.3.2" evidence="1"/>
<proteinExistence type="predicted"/>
<accession>A0ACD4NQX2</accession>
<evidence type="ECO:0000313" key="2">
    <source>
        <dbReference type="Proteomes" id="UP001163223"/>
    </source>
</evidence>
<reference evidence="1" key="1">
    <citation type="submission" date="2022-11" db="EMBL/GenBank/DDBJ databases">
        <title>beta-Carotene-producing bacterium, Jeongeuplla avenae sp. nov., alleviates the salt stress of Arabidopsis seedlings.</title>
        <authorList>
            <person name="Jiang L."/>
            <person name="Lee J."/>
        </authorList>
    </citation>
    <scope>NUCLEOTIDE SEQUENCE</scope>
    <source>
        <strain evidence="1">DY_R2A_6</strain>
    </source>
</reference>
<dbReference type="Proteomes" id="UP001163223">
    <property type="component" value="Chromosome"/>
</dbReference>
<sequence length="355" mass="35850">MTIRPPNKPGAGASDIAARKGDHLDIVLAQHAAAPTDAGSGFSAIRFEHVALPELDLDAIDLSTRFLGRRLAAPLLISSMTGGIERAGTINANLAEAAQALGLALAVGSQRIAIEARGAGGLDGTLRRLAPGIPILANIGAVQLVTGFGLAQARRAVDMIEADALILHLNPLQEAVQAGGDRDWRGVLAAIEALAREIGCPLVAKEVGAGLSGAVARRLLDAGVSVIDVAGAGGTSWAAVEAARAPTPRQAAVARAFADWGIPTAAAIRQVRAACPDAVVIGSGGIRNGIDAAKAIRLGADIVGQAAATLAAAEVSAEAVAAHFAGVVDELRIACFCTGSPDLAALREARLVEPR</sequence>
<gene>
    <name evidence="1" type="primary">fni</name>
    <name evidence="1" type="ORF">OXU80_03275</name>
</gene>
<organism evidence="1 2">
    <name type="scientific">Antarcticirhabdus aurantiaca</name>
    <dbReference type="NCBI Taxonomy" id="2606717"/>
    <lineage>
        <taxon>Bacteria</taxon>
        <taxon>Pseudomonadati</taxon>
        <taxon>Pseudomonadota</taxon>
        <taxon>Alphaproteobacteria</taxon>
        <taxon>Hyphomicrobiales</taxon>
        <taxon>Aurantimonadaceae</taxon>
        <taxon>Antarcticirhabdus</taxon>
    </lineage>
</organism>
<evidence type="ECO:0000313" key="1">
    <source>
        <dbReference type="EMBL" id="WAJ29273.1"/>
    </source>
</evidence>
<dbReference type="EMBL" id="CP113520">
    <property type="protein sequence ID" value="WAJ29273.1"/>
    <property type="molecule type" value="Genomic_DNA"/>
</dbReference>
<protein>
    <submittedName>
        <fullName evidence="1">Type 2 isopentenyl-diphosphate Delta-isomerase</fullName>
        <ecNumber evidence="1">5.3.3.2</ecNumber>
    </submittedName>
</protein>